<dbReference type="GO" id="GO:0005730">
    <property type="term" value="C:nucleolus"/>
    <property type="evidence" value="ECO:0007669"/>
    <property type="project" value="TreeGrafter"/>
</dbReference>
<dbReference type="CDD" id="cd12455">
    <property type="entry name" value="RRM_like_Smg4_UPF3"/>
    <property type="match status" value="1"/>
</dbReference>
<dbReference type="EMBL" id="JAEUBF010000734">
    <property type="protein sequence ID" value="KAH3675663.1"/>
    <property type="molecule type" value="Genomic_DNA"/>
</dbReference>
<comment type="similarity">
    <text evidence="2">Belongs to the RENT3 family.</text>
</comment>
<reference evidence="7" key="2">
    <citation type="submission" date="2021-01" db="EMBL/GenBank/DDBJ databases">
        <authorList>
            <person name="Schikora-Tamarit M.A."/>
        </authorList>
    </citation>
    <scope>NUCLEOTIDE SEQUENCE</scope>
    <source>
        <strain evidence="7">CBS6341</strain>
    </source>
</reference>
<gene>
    <name evidence="7" type="ORF">WICMUC_002580</name>
</gene>
<feature type="domain" description="UPF3" evidence="6">
    <location>
        <begin position="76"/>
        <end position="242"/>
    </location>
</feature>
<evidence type="ECO:0000259" key="6">
    <source>
        <dbReference type="Pfam" id="PF03467"/>
    </source>
</evidence>
<feature type="compositionally biased region" description="Polar residues" evidence="5">
    <location>
        <begin position="383"/>
        <end position="395"/>
    </location>
</feature>
<evidence type="ECO:0000313" key="8">
    <source>
        <dbReference type="Proteomes" id="UP000769528"/>
    </source>
</evidence>
<dbReference type="PANTHER" id="PTHR13112:SF0">
    <property type="entry name" value="FI21285P1"/>
    <property type="match status" value="1"/>
</dbReference>
<keyword evidence="3" id="KW-0866">Nonsense-mediated mRNA decay</keyword>
<feature type="compositionally biased region" description="Basic and acidic residues" evidence="5">
    <location>
        <begin position="240"/>
        <end position="253"/>
    </location>
</feature>
<dbReference type="InterPro" id="IPR012677">
    <property type="entry name" value="Nucleotide-bd_a/b_plait_sf"/>
</dbReference>
<reference evidence="7" key="1">
    <citation type="journal article" date="2021" name="Open Biol.">
        <title>Shared evolutionary footprints suggest mitochondrial oxidative damage underlies multiple complex I losses in fungi.</title>
        <authorList>
            <person name="Schikora-Tamarit M.A."/>
            <person name="Marcet-Houben M."/>
            <person name="Nosek J."/>
            <person name="Gabaldon T."/>
        </authorList>
    </citation>
    <scope>NUCLEOTIDE SEQUENCE</scope>
    <source>
        <strain evidence="7">CBS6341</strain>
    </source>
</reference>
<name>A0A9P8TDN4_9ASCO</name>
<dbReference type="GO" id="GO:0045727">
    <property type="term" value="P:positive regulation of translation"/>
    <property type="evidence" value="ECO:0007669"/>
    <property type="project" value="TreeGrafter"/>
</dbReference>
<keyword evidence="8" id="KW-1185">Reference proteome</keyword>
<evidence type="ECO:0000256" key="5">
    <source>
        <dbReference type="SAM" id="MobiDB-lite"/>
    </source>
</evidence>
<dbReference type="PANTHER" id="PTHR13112">
    <property type="entry name" value="UPF3 REGULATOR OF NONSENSE TRANSCRIPTS-LIKE PROTEIN"/>
    <property type="match status" value="1"/>
</dbReference>
<organism evidence="7 8">
    <name type="scientific">Wickerhamomyces mucosus</name>
    <dbReference type="NCBI Taxonomy" id="1378264"/>
    <lineage>
        <taxon>Eukaryota</taxon>
        <taxon>Fungi</taxon>
        <taxon>Dikarya</taxon>
        <taxon>Ascomycota</taxon>
        <taxon>Saccharomycotina</taxon>
        <taxon>Saccharomycetes</taxon>
        <taxon>Phaffomycetales</taxon>
        <taxon>Wickerhamomycetaceae</taxon>
        <taxon>Wickerhamomyces</taxon>
    </lineage>
</organism>
<feature type="compositionally biased region" description="Basic and acidic residues" evidence="5">
    <location>
        <begin position="365"/>
        <end position="381"/>
    </location>
</feature>
<dbReference type="GO" id="GO:0005737">
    <property type="term" value="C:cytoplasm"/>
    <property type="evidence" value="ECO:0007669"/>
    <property type="project" value="TreeGrafter"/>
</dbReference>
<feature type="compositionally biased region" description="Basic and acidic residues" evidence="5">
    <location>
        <begin position="278"/>
        <end position="296"/>
    </location>
</feature>
<proteinExistence type="inferred from homology"/>
<comment type="subcellular location">
    <subcellularLocation>
        <location evidence="1">Nucleus</location>
    </subcellularLocation>
</comment>
<dbReference type="GO" id="GO:0003729">
    <property type="term" value="F:mRNA binding"/>
    <property type="evidence" value="ECO:0007669"/>
    <property type="project" value="TreeGrafter"/>
</dbReference>
<dbReference type="InterPro" id="IPR039722">
    <property type="entry name" value="Upf3"/>
</dbReference>
<feature type="compositionally biased region" description="Basic residues" evidence="5">
    <location>
        <begin position="56"/>
        <end position="67"/>
    </location>
</feature>
<keyword evidence="4" id="KW-0539">Nucleus</keyword>
<sequence>MNVSGSRAPANNSTQKLNEIAQRNAFKAAILKRAQQSQNRTVDESNNVVNKPQDKPKRRRQRRKRSKSSTDSDTANGFKVTIRFLPPNLEESKYWETVHDYIKEDLIFSKYFVRGHYSAKPFKLPIYSRAYIEFKSAETADEFVATFKKVPFEDDKESLIPKFSDSLFPQMPKDEKINPQYQGKLKITSLEEHPSYKLFVKVLNKEVEDPSSYIFKTRTLNKLMQNNCDFSILQSRKKTEKNAVKDEKTEGGKKSKKKKNKKENVKKDTSSAKSKAPVVKEEKKQKAKTEGKEKKDAKPKKEKNKDQKAQNKSKTDTKIENKENKSKKSKTKKDKKDSGNNTKSQAQNSPKPTEQKPQKQQPKQKSKEEQPKPKLLVKKDINIPNSSNSPETNSKPKMMMLKRSEN</sequence>
<feature type="compositionally biased region" description="Polar residues" evidence="5">
    <location>
        <begin position="34"/>
        <end position="50"/>
    </location>
</feature>
<feature type="region of interest" description="Disordered" evidence="5">
    <location>
        <begin position="32"/>
        <end position="74"/>
    </location>
</feature>
<evidence type="ECO:0000256" key="2">
    <source>
        <dbReference type="ARBA" id="ARBA00005991"/>
    </source>
</evidence>
<dbReference type="Proteomes" id="UP000769528">
    <property type="component" value="Unassembled WGS sequence"/>
</dbReference>
<evidence type="ECO:0000313" key="7">
    <source>
        <dbReference type="EMBL" id="KAH3675663.1"/>
    </source>
</evidence>
<dbReference type="GO" id="GO:0000184">
    <property type="term" value="P:nuclear-transcribed mRNA catabolic process, nonsense-mediated decay"/>
    <property type="evidence" value="ECO:0007669"/>
    <property type="project" value="UniProtKB-KW"/>
</dbReference>
<dbReference type="OrthoDB" id="3981216at2759"/>
<feature type="region of interest" description="Disordered" evidence="5">
    <location>
        <begin position="238"/>
        <end position="406"/>
    </location>
</feature>
<dbReference type="InterPro" id="IPR035979">
    <property type="entry name" value="RBD_domain_sf"/>
</dbReference>
<comment type="caution">
    <text evidence="7">The sequence shown here is derived from an EMBL/GenBank/DDBJ whole genome shotgun (WGS) entry which is preliminary data.</text>
</comment>
<feature type="compositionally biased region" description="Basic and acidic residues" evidence="5">
    <location>
        <begin position="303"/>
        <end position="326"/>
    </location>
</feature>
<evidence type="ECO:0000256" key="1">
    <source>
        <dbReference type="ARBA" id="ARBA00004123"/>
    </source>
</evidence>
<accession>A0A9P8TDN4</accession>
<protein>
    <recommendedName>
        <fullName evidence="6">UPF3 domain-containing protein</fullName>
    </recommendedName>
</protein>
<dbReference type="Pfam" id="PF03467">
    <property type="entry name" value="Smg4_UPF3"/>
    <property type="match status" value="1"/>
</dbReference>
<dbReference type="SUPFAM" id="SSF54928">
    <property type="entry name" value="RNA-binding domain, RBD"/>
    <property type="match status" value="1"/>
</dbReference>
<evidence type="ECO:0000256" key="4">
    <source>
        <dbReference type="ARBA" id="ARBA00023242"/>
    </source>
</evidence>
<dbReference type="Gene3D" id="3.30.70.330">
    <property type="match status" value="1"/>
</dbReference>
<dbReference type="AlphaFoldDB" id="A0A9P8TDN4"/>
<evidence type="ECO:0000256" key="3">
    <source>
        <dbReference type="ARBA" id="ARBA00023161"/>
    </source>
</evidence>
<dbReference type="InterPro" id="IPR005120">
    <property type="entry name" value="UPF3_dom"/>
</dbReference>